<dbReference type="Gene3D" id="3.10.100.10">
    <property type="entry name" value="Mannose-Binding Protein A, subunit A"/>
    <property type="match status" value="1"/>
</dbReference>
<dbReference type="InterPro" id="IPR016187">
    <property type="entry name" value="CTDL_fold"/>
</dbReference>
<comment type="caution">
    <text evidence="1">The sequence shown here is derived from an EMBL/GenBank/DDBJ whole genome shotgun (WGS) entry which is preliminary data.</text>
</comment>
<protein>
    <submittedName>
        <fullName evidence="1">Uncharacterized protein</fullName>
    </submittedName>
</protein>
<reference evidence="1 2" key="1">
    <citation type="submission" date="2022-12" db="EMBL/GenBank/DDBJ databases">
        <title>Chromosome-level genome of Tegillarca granosa.</title>
        <authorList>
            <person name="Kim J."/>
        </authorList>
    </citation>
    <scope>NUCLEOTIDE SEQUENCE [LARGE SCALE GENOMIC DNA]</scope>
    <source>
        <strain evidence="1">Teg-2019</strain>
        <tissue evidence="1">Adductor muscle</tissue>
    </source>
</reference>
<evidence type="ECO:0000313" key="1">
    <source>
        <dbReference type="EMBL" id="KAJ8301357.1"/>
    </source>
</evidence>
<keyword evidence="2" id="KW-1185">Reference proteome</keyword>
<dbReference type="InterPro" id="IPR016186">
    <property type="entry name" value="C-type_lectin-like/link_sf"/>
</dbReference>
<dbReference type="EMBL" id="JARBDR010000918">
    <property type="protein sequence ID" value="KAJ8301357.1"/>
    <property type="molecule type" value="Genomic_DNA"/>
</dbReference>
<accession>A0ABQ9E7S1</accession>
<dbReference type="SUPFAM" id="SSF56436">
    <property type="entry name" value="C-type lectin-like"/>
    <property type="match status" value="1"/>
</dbReference>
<gene>
    <name evidence="1" type="ORF">KUTeg_020344</name>
</gene>
<organism evidence="1 2">
    <name type="scientific">Tegillarca granosa</name>
    <name type="common">Malaysian cockle</name>
    <name type="synonym">Anadara granosa</name>
    <dbReference type="NCBI Taxonomy" id="220873"/>
    <lineage>
        <taxon>Eukaryota</taxon>
        <taxon>Metazoa</taxon>
        <taxon>Spiralia</taxon>
        <taxon>Lophotrochozoa</taxon>
        <taxon>Mollusca</taxon>
        <taxon>Bivalvia</taxon>
        <taxon>Autobranchia</taxon>
        <taxon>Pteriomorphia</taxon>
        <taxon>Arcoida</taxon>
        <taxon>Arcoidea</taxon>
        <taxon>Arcidae</taxon>
        <taxon>Tegillarca</taxon>
    </lineage>
</organism>
<dbReference type="Proteomes" id="UP001217089">
    <property type="component" value="Unassembled WGS sequence"/>
</dbReference>
<sequence length="128" mass="15220">MQRNNPEKTAVLSHRRNPFTDKQTNMERCAAQRKITQGELIRYTLINNIRSKHYYFKIISTFLSKLVNNVGDFKKFYMQNSIGSIVYGDCWNGWIRYSNSCYLFTNAHADWHEAQENFTYKSAHSIFF</sequence>
<proteinExistence type="predicted"/>
<name>A0ABQ9E7S1_TEGGR</name>
<evidence type="ECO:0000313" key="2">
    <source>
        <dbReference type="Proteomes" id="UP001217089"/>
    </source>
</evidence>